<gene>
    <name evidence="4" type="ORF">NP233_g12186</name>
</gene>
<dbReference type="InterPro" id="IPR011701">
    <property type="entry name" value="MFS"/>
</dbReference>
<feature type="transmembrane region" description="Helical" evidence="3">
    <location>
        <begin position="352"/>
        <end position="377"/>
    </location>
</feature>
<evidence type="ECO:0008006" key="6">
    <source>
        <dbReference type="Google" id="ProtNLM"/>
    </source>
</evidence>
<comment type="caution">
    <text evidence="4">The sequence shown here is derived from an EMBL/GenBank/DDBJ whole genome shotgun (WGS) entry which is preliminary data.</text>
</comment>
<dbReference type="InterPro" id="IPR036259">
    <property type="entry name" value="MFS_trans_sf"/>
</dbReference>
<keyword evidence="3" id="KW-0812">Transmembrane</keyword>
<dbReference type="Proteomes" id="UP001213000">
    <property type="component" value="Unassembled WGS sequence"/>
</dbReference>
<evidence type="ECO:0000256" key="3">
    <source>
        <dbReference type="SAM" id="Phobius"/>
    </source>
</evidence>
<feature type="transmembrane region" description="Helical" evidence="3">
    <location>
        <begin position="54"/>
        <end position="74"/>
    </location>
</feature>
<feature type="transmembrane region" description="Helical" evidence="3">
    <location>
        <begin position="261"/>
        <end position="285"/>
    </location>
</feature>
<feature type="transmembrane region" description="Helical" evidence="3">
    <location>
        <begin position="148"/>
        <end position="172"/>
    </location>
</feature>
<evidence type="ECO:0000256" key="1">
    <source>
        <dbReference type="ARBA" id="ARBA00004141"/>
    </source>
</evidence>
<feature type="transmembrane region" description="Helical" evidence="3">
    <location>
        <begin position="221"/>
        <end position="241"/>
    </location>
</feature>
<sequence>MKKNTEIPKDQIEQSIGKEDRVRRIAGTGSVKSYSDECEKVAGAVVYLEGGLRAWGVVFGAFLTQFCSYGYLNSFGVYQDYYTREYMTAYSPSTISWIGSINGWLIISTGLVGGRLYDKGYCLFLLYGGSFLVIVSLFMLSLTKPNQLYVAFLCQGVGVGLGGGMTYVPSLAVVSHYFDKRRSLATSIVTAGSSLGATVTPIMINNLLARPGLGFATVTRIHAGLITTILLVGCVLMRPRLPPFENHQNLRQCLRKFSKDWAYIVLTAGFAMFSWGFFFPIFYLQLAATTHGLDRTFAFYSLVILNACSFAGRIFCGLATRVTKIEHLAVASALGCGTIIFAFLSIDSAASIVLIGVFYGFFSGIFVAAMAPLTSLVTDDVAELGIRLGISFACSGWW</sequence>
<dbReference type="PANTHER" id="PTHR11360">
    <property type="entry name" value="MONOCARBOXYLATE TRANSPORTER"/>
    <property type="match status" value="1"/>
</dbReference>
<feature type="transmembrane region" description="Helical" evidence="3">
    <location>
        <begin position="184"/>
        <end position="209"/>
    </location>
</feature>
<evidence type="ECO:0000313" key="4">
    <source>
        <dbReference type="EMBL" id="KAJ3555533.1"/>
    </source>
</evidence>
<proteinExistence type="inferred from homology"/>
<dbReference type="InterPro" id="IPR050327">
    <property type="entry name" value="Proton-linked_MCT"/>
</dbReference>
<accession>A0AAD5VF19</accession>
<dbReference type="SUPFAM" id="SSF103473">
    <property type="entry name" value="MFS general substrate transporter"/>
    <property type="match status" value="1"/>
</dbReference>
<organism evidence="4 5">
    <name type="scientific">Leucocoprinus birnbaumii</name>
    <dbReference type="NCBI Taxonomy" id="56174"/>
    <lineage>
        <taxon>Eukaryota</taxon>
        <taxon>Fungi</taxon>
        <taxon>Dikarya</taxon>
        <taxon>Basidiomycota</taxon>
        <taxon>Agaricomycotina</taxon>
        <taxon>Agaricomycetes</taxon>
        <taxon>Agaricomycetidae</taxon>
        <taxon>Agaricales</taxon>
        <taxon>Agaricineae</taxon>
        <taxon>Agaricaceae</taxon>
        <taxon>Leucocoprinus</taxon>
    </lineage>
</organism>
<feature type="transmembrane region" description="Helical" evidence="3">
    <location>
        <begin position="328"/>
        <end position="346"/>
    </location>
</feature>
<reference evidence="4" key="1">
    <citation type="submission" date="2022-07" db="EMBL/GenBank/DDBJ databases">
        <title>Genome Sequence of Leucocoprinus birnbaumii.</title>
        <authorList>
            <person name="Buettner E."/>
        </authorList>
    </citation>
    <scope>NUCLEOTIDE SEQUENCE</scope>
    <source>
        <strain evidence="4">VT141</strain>
    </source>
</reference>
<evidence type="ECO:0000256" key="2">
    <source>
        <dbReference type="ARBA" id="ARBA00006727"/>
    </source>
</evidence>
<dbReference type="Gene3D" id="1.20.1250.20">
    <property type="entry name" value="MFS general substrate transporter like domains"/>
    <property type="match status" value="1"/>
</dbReference>
<evidence type="ECO:0000313" key="5">
    <source>
        <dbReference type="Proteomes" id="UP001213000"/>
    </source>
</evidence>
<protein>
    <recommendedName>
        <fullName evidence="6">MFS general substrate transporter</fullName>
    </recommendedName>
</protein>
<feature type="transmembrane region" description="Helical" evidence="3">
    <location>
        <begin position="121"/>
        <end position="142"/>
    </location>
</feature>
<feature type="transmembrane region" description="Helical" evidence="3">
    <location>
        <begin position="297"/>
        <end position="316"/>
    </location>
</feature>
<dbReference type="GO" id="GO:0022857">
    <property type="term" value="F:transmembrane transporter activity"/>
    <property type="evidence" value="ECO:0007669"/>
    <property type="project" value="InterPro"/>
</dbReference>
<dbReference type="Pfam" id="PF07690">
    <property type="entry name" value="MFS_1"/>
    <property type="match status" value="1"/>
</dbReference>
<dbReference type="EMBL" id="JANIEX010001672">
    <property type="protein sequence ID" value="KAJ3555533.1"/>
    <property type="molecule type" value="Genomic_DNA"/>
</dbReference>
<dbReference type="AlphaFoldDB" id="A0AAD5VF19"/>
<name>A0AAD5VF19_9AGAR</name>
<dbReference type="GO" id="GO:0016020">
    <property type="term" value="C:membrane"/>
    <property type="evidence" value="ECO:0007669"/>
    <property type="project" value="UniProtKB-SubCell"/>
</dbReference>
<dbReference type="PANTHER" id="PTHR11360:SF284">
    <property type="entry name" value="EG:103B4.3 PROTEIN-RELATED"/>
    <property type="match status" value="1"/>
</dbReference>
<keyword evidence="3" id="KW-0472">Membrane</keyword>
<comment type="similarity">
    <text evidence="2">Belongs to the major facilitator superfamily. Monocarboxylate porter (TC 2.A.1.13) family.</text>
</comment>
<feature type="transmembrane region" description="Helical" evidence="3">
    <location>
        <begin position="94"/>
        <end position="114"/>
    </location>
</feature>
<comment type="subcellular location">
    <subcellularLocation>
        <location evidence="1">Membrane</location>
        <topology evidence="1">Multi-pass membrane protein</topology>
    </subcellularLocation>
</comment>
<keyword evidence="3" id="KW-1133">Transmembrane helix</keyword>
<keyword evidence="5" id="KW-1185">Reference proteome</keyword>